<reference evidence="1 2" key="1">
    <citation type="submission" date="2019-06" db="EMBL/GenBank/DDBJ databases">
        <title>Genomic Encyclopedia of Type Strains, Phase IV (KMG-V): Genome sequencing to study the core and pangenomes of soil and plant-associated prokaryotes.</title>
        <authorList>
            <person name="Whitman W."/>
        </authorList>
    </citation>
    <scope>NUCLEOTIDE SEQUENCE [LARGE SCALE GENOMIC DNA]</scope>
    <source>
        <strain evidence="1 2">BR 510</strain>
    </source>
</reference>
<evidence type="ECO:0000313" key="2">
    <source>
        <dbReference type="Proteomes" id="UP000319949"/>
    </source>
</evidence>
<dbReference type="EMBL" id="VITK01000002">
    <property type="protein sequence ID" value="TWB04187.1"/>
    <property type="molecule type" value="Genomic_DNA"/>
</dbReference>
<evidence type="ECO:0000313" key="1">
    <source>
        <dbReference type="EMBL" id="TWB04187.1"/>
    </source>
</evidence>
<protein>
    <submittedName>
        <fullName evidence="1">Uncharacterized protein</fullName>
    </submittedName>
</protein>
<organism evidence="1 2">
    <name type="scientific">Bradyrhizobium stylosanthis</name>
    <dbReference type="NCBI Taxonomy" id="1803665"/>
    <lineage>
        <taxon>Bacteria</taxon>
        <taxon>Pseudomonadati</taxon>
        <taxon>Pseudomonadota</taxon>
        <taxon>Alphaproteobacteria</taxon>
        <taxon>Hyphomicrobiales</taxon>
        <taxon>Nitrobacteraceae</taxon>
        <taxon>Bradyrhizobium</taxon>
    </lineage>
</organism>
<keyword evidence="2" id="KW-1185">Reference proteome</keyword>
<sequence>MNHDLSARARRQSCIRRLSSALSVSDSFANPQAKLVTTVDGQ</sequence>
<comment type="caution">
    <text evidence="1">The sequence shown here is derived from an EMBL/GenBank/DDBJ whole genome shotgun (WGS) entry which is preliminary data.</text>
</comment>
<gene>
    <name evidence="1" type="ORF">FBZ96_102662</name>
</gene>
<dbReference type="AlphaFoldDB" id="A0A560E4A5"/>
<proteinExistence type="predicted"/>
<accession>A0A560E4A5</accession>
<dbReference type="RefSeq" id="WP_283812202.1">
    <property type="nucleotide sequence ID" value="NZ_VITK01000002.1"/>
</dbReference>
<dbReference type="Proteomes" id="UP000319949">
    <property type="component" value="Unassembled WGS sequence"/>
</dbReference>
<name>A0A560E4A5_9BRAD</name>